<comment type="caution">
    <text evidence="2">The sequence shown here is derived from an EMBL/GenBank/DDBJ whole genome shotgun (WGS) entry which is preliminary data.</text>
</comment>
<dbReference type="EMBL" id="AMXN01000004">
    <property type="protein sequence ID" value="ELS60855.1"/>
    <property type="molecule type" value="Genomic_DNA"/>
</dbReference>
<proteinExistence type="predicted"/>
<evidence type="ECO:0000256" key="1">
    <source>
        <dbReference type="SAM" id="MobiDB-lite"/>
    </source>
</evidence>
<dbReference type="GeneID" id="76977804"/>
<gene>
    <name evidence="2" type="ORF">BSI_23150</name>
</gene>
<name>A0A9W5LHP0_9BACI</name>
<dbReference type="Proteomes" id="UP000011182">
    <property type="component" value="Unassembled WGS sequence"/>
</dbReference>
<reference evidence="2 3" key="1">
    <citation type="journal article" date="2014" name="Syst. Appl. Microbiol.">
        <title>Genomic insights into the taxonomic status of the three subspecies of Bacillus subtilis.</title>
        <authorList>
            <person name="Yi H."/>
            <person name="Chun J."/>
            <person name="Cha C.J."/>
        </authorList>
    </citation>
    <scope>NUCLEOTIDE SEQUENCE [LARGE SCALE GENOMIC DNA]</scope>
    <source>
        <strain evidence="2 3">KCTC 13429</strain>
    </source>
</reference>
<feature type="region of interest" description="Disordered" evidence="1">
    <location>
        <begin position="1"/>
        <end position="25"/>
    </location>
</feature>
<sequence length="76" mass="8718">MKYQKTNTHWPYDLPSAPHSAGYQQQQTIDRLAGLELRMEQLIRAIEVNNELLRTMQEQQNRVCTSSGGGSVIVRM</sequence>
<dbReference type="RefSeq" id="WP_003239069.1">
    <property type="nucleotide sequence ID" value="NZ_AMXN01000004.1"/>
</dbReference>
<keyword evidence="3" id="KW-1185">Reference proteome</keyword>
<evidence type="ECO:0000313" key="2">
    <source>
        <dbReference type="EMBL" id="ELS60855.1"/>
    </source>
</evidence>
<evidence type="ECO:0000313" key="3">
    <source>
        <dbReference type="Proteomes" id="UP000011182"/>
    </source>
</evidence>
<evidence type="ECO:0008006" key="4">
    <source>
        <dbReference type="Google" id="ProtNLM"/>
    </source>
</evidence>
<accession>A0A9W5LHP0</accession>
<protein>
    <recommendedName>
        <fullName evidence="4">YkzH</fullName>
    </recommendedName>
</protein>
<organism evidence="2 3">
    <name type="scientific">Bacillus inaquosorum KCTC 13429</name>
    <dbReference type="NCBI Taxonomy" id="1236548"/>
    <lineage>
        <taxon>Bacteria</taxon>
        <taxon>Bacillati</taxon>
        <taxon>Bacillota</taxon>
        <taxon>Bacilli</taxon>
        <taxon>Bacillales</taxon>
        <taxon>Bacillaceae</taxon>
        <taxon>Bacillus</taxon>
    </lineage>
</organism>
<dbReference type="AlphaFoldDB" id="A0A9W5LHP0"/>